<sequence length="216" mass="23833">MSPAFCAGFPVLRPQSLLSSVISTEARSNASVERRPECGTSPFPEDRTDRIYARERQFSKGSLLCFAARFRSHASQHHGNRTVNLRAYSSAPRHVVELSTPSVEMSFEKRSEIEHMASPAGPSSTGSTRNNSQVEHGDVEKALSIHEGKDVTATVNQAVDPDVVDWDGPDDPENPLNWTSRRKWANIGFLSMITLLTLVAARQFENEHATAILTIS</sequence>
<dbReference type="VEuPathDB" id="FungiDB:G647_05634"/>
<feature type="compositionally biased region" description="Polar residues" evidence="1">
    <location>
        <begin position="121"/>
        <end position="134"/>
    </location>
</feature>
<name>A0A1C1CPF9_9EURO</name>
<dbReference type="Proteomes" id="UP000094526">
    <property type="component" value="Unassembled WGS sequence"/>
</dbReference>
<evidence type="ECO:0000313" key="3">
    <source>
        <dbReference type="Proteomes" id="UP000094526"/>
    </source>
</evidence>
<dbReference type="VEuPathDB" id="FungiDB:CLCR_07587"/>
<feature type="region of interest" description="Disordered" evidence="1">
    <location>
        <begin position="114"/>
        <end position="137"/>
    </location>
</feature>
<proteinExistence type="predicted"/>
<dbReference type="STRING" id="86049.A0A1C1CPF9"/>
<comment type="caution">
    <text evidence="2">The sequence shown here is derived from an EMBL/GenBank/DDBJ whole genome shotgun (WGS) entry which is preliminary data.</text>
</comment>
<dbReference type="eggNOG" id="KOG0255">
    <property type="taxonomic scope" value="Eukaryota"/>
</dbReference>
<dbReference type="AlphaFoldDB" id="A0A1C1CPF9"/>
<gene>
    <name evidence="2" type="ORF">CLCR_07587</name>
</gene>
<keyword evidence="3" id="KW-1185">Reference proteome</keyword>
<organism evidence="2 3">
    <name type="scientific">Cladophialophora carrionii</name>
    <dbReference type="NCBI Taxonomy" id="86049"/>
    <lineage>
        <taxon>Eukaryota</taxon>
        <taxon>Fungi</taxon>
        <taxon>Dikarya</taxon>
        <taxon>Ascomycota</taxon>
        <taxon>Pezizomycotina</taxon>
        <taxon>Eurotiomycetes</taxon>
        <taxon>Chaetothyriomycetidae</taxon>
        <taxon>Chaetothyriales</taxon>
        <taxon>Herpotrichiellaceae</taxon>
        <taxon>Cladophialophora</taxon>
    </lineage>
</organism>
<reference evidence="3" key="1">
    <citation type="submission" date="2015-07" db="EMBL/GenBank/DDBJ databases">
        <authorList>
            <person name="Teixeira M.M."/>
            <person name="Souza R.C."/>
            <person name="Almeida L.G."/>
            <person name="Vicente V.A."/>
            <person name="de Hoog S."/>
            <person name="Bocca A.L."/>
            <person name="de Almeida S.R."/>
            <person name="Vasconcelos A.T."/>
            <person name="Felipe M.S."/>
        </authorList>
    </citation>
    <scope>NUCLEOTIDE SEQUENCE [LARGE SCALE GENOMIC DNA]</scope>
    <source>
        <strain evidence="3">KSF</strain>
    </source>
</reference>
<evidence type="ECO:0000256" key="1">
    <source>
        <dbReference type="SAM" id="MobiDB-lite"/>
    </source>
</evidence>
<evidence type="ECO:0000313" key="2">
    <source>
        <dbReference type="EMBL" id="OCT50363.1"/>
    </source>
</evidence>
<dbReference type="EMBL" id="LGRB01000010">
    <property type="protein sequence ID" value="OCT50363.1"/>
    <property type="molecule type" value="Genomic_DNA"/>
</dbReference>
<accession>A0A1C1CPF9</accession>
<protein>
    <submittedName>
        <fullName evidence="2">Uncharacterized protein</fullName>
    </submittedName>
</protein>